<evidence type="ECO:0000256" key="1">
    <source>
        <dbReference type="ARBA" id="ARBA00004115"/>
    </source>
</evidence>
<keyword evidence="7" id="KW-1133">Transmembrane helix</keyword>
<dbReference type="InterPro" id="IPR026895">
    <property type="entry name" value="EMC1"/>
</dbReference>
<gene>
    <name evidence="12" type="ORF">FGIG_04514</name>
</gene>
<evidence type="ECO:0000256" key="10">
    <source>
        <dbReference type="SAM" id="MobiDB-lite"/>
    </source>
</evidence>
<comment type="similarity">
    <text evidence="2">Belongs to the EMC1 family.</text>
</comment>
<keyword evidence="9" id="KW-0325">Glycoprotein</keyword>
<feature type="region of interest" description="Disordered" evidence="10">
    <location>
        <begin position="57"/>
        <end position="86"/>
    </location>
</feature>
<name>A0A504YLP9_FASGI</name>
<keyword evidence="8" id="KW-0472">Membrane</keyword>
<evidence type="ECO:0000256" key="9">
    <source>
        <dbReference type="ARBA" id="ARBA00023180"/>
    </source>
</evidence>
<evidence type="ECO:0000256" key="3">
    <source>
        <dbReference type="ARBA" id="ARBA00020824"/>
    </source>
</evidence>
<evidence type="ECO:0000256" key="6">
    <source>
        <dbReference type="ARBA" id="ARBA00022824"/>
    </source>
</evidence>
<keyword evidence="5" id="KW-0732">Signal</keyword>
<evidence type="ECO:0000256" key="5">
    <source>
        <dbReference type="ARBA" id="ARBA00022729"/>
    </source>
</evidence>
<evidence type="ECO:0000256" key="4">
    <source>
        <dbReference type="ARBA" id="ARBA00022692"/>
    </source>
</evidence>
<evidence type="ECO:0000313" key="13">
    <source>
        <dbReference type="Proteomes" id="UP000316759"/>
    </source>
</evidence>
<comment type="subcellular location">
    <subcellularLocation>
        <location evidence="1">Endoplasmic reticulum membrane</location>
        <topology evidence="1">Single-pass type I membrane protein</topology>
    </subcellularLocation>
</comment>
<dbReference type="OrthoDB" id="28092at2759"/>
<dbReference type="Pfam" id="PF07774">
    <property type="entry name" value="EMC1_C"/>
    <property type="match status" value="1"/>
</dbReference>
<feature type="compositionally biased region" description="Low complexity" evidence="10">
    <location>
        <begin position="57"/>
        <end position="72"/>
    </location>
</feature>
<dbReference type="Proteomes" id="UP000316759">
    <property type="component" value="Unassembled WGS sequence"/>
</dbReference>
<dbReference type="PANTHER" id="PTHR21573">
    <property type="entry name" value="ER MEMBRANE PROTEIN COMPLEX SUBUNIT 1"/>
    <property type="match status" value="1"/>
</dbReference>
<organism evidence="12 13">
    <name type="scientific">Fasciola gigantica</name>
    <name type="common">Giant liver fluke</name>
    <dbReference type="NCBI Taxonomy" id="46835"/>
    <lineage>
        <taxon>Eukaryota</taxon>
        <taxon>Metazoa</taxon>
        <taxon>Spiralia</taxon>
        <taxon>Lophotrochozoa</taxon>
        <taxon>Platyhelminthes</taxon>
        <taxon>Trematoda</taxon>
        <taxon>Digenea</taxon>
        <taxon>Plagiorchiida</taxon>
        <taxon>Echinostomata</taxon>
        <taxon>Echinostomatoidea</taxon>
        <taxon>Fasciolidae</taxon>
        <taxon>Fasciola</taxon>
    </lineage>
</organism>
<keyword evidence="13" id="KW-1185">Reference proteome</keyword>
<dbReference type="AlphaFoldDB" id="A0A504YLP9"/>
<evidence type="ECO:0000259" key="11">
    <source>
        <dbReference type="Pfam" id="PF07774"/>
    </source>
</evidence>
<reference evidence="12 13" key="1">
    <citation type="submission" date="2019-04" db="EMBL/GenBank/DDBJ databases">
        <title>Annotation for the trematode Fasciola gigantica.</title>
        <authorList>
            <person name="Choi Y.-J."/>
        </authorList>
    </citation>
    <scope>NUCLEOTIDE SEQUENCE [LARGE SCALE GENOMIC DNA]</scope>
    <source>
        <strain evidence="12">Uganda_cow_1</strain>
    </source>
</reference>
<dbReference type="InterPro" id="IPR011678">
    <property type="entry name" value="EMC1_C"/>
</dbReference>
<evidence type="ECO:0000256" key="2">
    <source>
        <dbReference type="ARBA" id="ARBA00007904"/>
    </source>
</evidence>
<feature type="domain" description="ER membrane protein complex subunit 1 C-terminal" evidence="11">
    <location>
        <begin position="417"/>
        <end position="692"/>
    </location>
</feature>
<comment type="caution">
    <text evidence="12">The sequence shown here is derived from an EMBL/GenBank/DDBJ whole genome shotgun (WGS) entry which is preliminary data.</text>
</comment>
<keyword evidence="4" id="KW-0812">Transmembrane</keyword>
<proteinExistence type="inferred from homology"/>
<dbReference type="GO" id="GO:0072546">
    <property type="term" value="C:EMC complex"/>
    <property type="evidence" value="ECO:0007669"/>
    <property type="project" value="InterPro"/>
</dbReference>
<evidence type="ECO:0000256" key="8">
    <source>
        <dbReference type="ARBA" id="ARBA00023136"/>
    </source>
</evidence>
<sequence>MVDLPVSESQARMEEEFGHANSNIFEMFAKRFRTQAAQLWAFLKYCATELPHLLRTTSTSSSGSLTYSDGSTRSGRMNPIGTRSDAASAIDPNQVTRTHPARLRFTQSDMKLNESTEWNELERFLTRDNFNLHKMIVVATKVGKIFGLESERGRLVWEHLVPSATVLANGKLSVFQLRNTAHFPLSPIATVLLRSKTSNLPILYSFNPITGVPLHKDASHVFHMNSDILQAVLQPGPVSEASDYIRPILLLDVKSKSLIHQVHVYPPEYATILATSGDANPIYIYTIENSDARITGYRVGQRMTEQNETIYEATVVWRMLLHSGRSVEFDDKVPHSVVASAARPLTEHIHSVGRVLGDRSVLYKYLNPNLVAVVTSGGDVVAQTNSIAIYLIDVVAGRILYSAVHRRCSEPVSLVHSENWVVYTYYNHKSLRHEVTVLELYEPFNQSGGPGELCASYLVPGPWQIFLRNAFPTSWFSSFAGGTSESNLVPDSTDPKPRNRGFRAYFSSLYRSTDSGGICQSTGAHSIIPQVLQQSYIFSSAPTHGVAAASLTERGITAKSVVFGLQKGALIELPKSFLDPRRTLDMTQELMEEGVHPYAPVLPLSDQAVISYNQTVLGLRAIRTALTGLESTSLVFAYGLDLFFTRIAPSMTYDLLKEDFDYTAIATVTLGMIVASVVTQRLAARRVVLRAWS</sequence>
<protein>
    <recommendedName>
        <fullName evidence="3">ER membrane protein complex subunit 1</fullName>
    </recommendedName>
</protein>
<keyword evidence="6" id="KW-0256">Endoplasmic reticulum</keyword>
<dbReference type="GO" id="GO:0034975">
    <property type="term" value="P:protein folding in endoplasmic reticulum"/>
    <property type="evidence" value="ECO:0007669"/>
    <property type="project" value="TreeGrafter"/>
</dbReference>
<dbReference type="STRING" id="46835.A0A504YLP9"/>
<evidence type="ECO:0000313" key="12">
    <source>
        <dbReference type="EMBL" id="TPP58917.1"/>
    </source>
</evidence>
<accession>A0A504YLP9</accession>
<dbReference type="EMBL" id="SUNJ01011383">
    <property type="protein sequence ID" value="TPP58917.1"/>
    <property type="molecule type" value="Genomic_DNA"/>
</dbReference>
<dbReference type="PANTHER" id="PTHR21573:SF0">
    <property type="entry name" value="ER MEMBRANE PROTEIN COMPLEX SUBUNIT 1"/>
    <property type="match status" value="1"/>
</dbReference>
<evidence type="ECO:0000256" key="7">
    <source>
        <dbReference type="ARBA" id="ARBA00022989"/>
    </source>
</evidence>